<accession>A0A7J0GRE7</accession>
<keyword evidence="2" id="KW-0812">Transmembrane</keyword>
<protein>
    <submittedName>
        <fullName evidence="2">Transmembrane protein, putative</fullName>
    </submittedName>
</protein>
<dbReference type="OrthoDB" id="754232at2759"/>
<feature type="chain" id="PRO_5029669285" evidence="1">
    <location>
        <begin position="21"/>
        <end position="148"/>
    </location>
</feature>
<evidence type="ECO:0000313" key="2">
    <source>
        <dbReference type="EMBL" id="GFZ13359.1"/>
    </source>
</evidence>
<proteinExistence type="predicted"/>
<feature type="signal peptide" evidence="1">
    <location>
        <begin position="1"/>
        <end position="20"/>
    </location>
</feature>
<evidence type="ECO:0000313" key="3">
    <source>
        <dbReference type="Proteomes" id="UP000585474"/>
    </source>
</evidence>
<organism evidence="2 3">
    <name type="scientific">Actinidia rufa</name>
    <dbReference type="NCBI Taxonomy" id="165716"/>
    <lineage>
        <taxon>Eukaryota</taxon>
        <taxon>Viridiplantae</taxon>
        <taxon>Streptophyta</taxon>
        <taxon>Embryophyta</taxon>
        <taxon>Tracheophyta</taxon>
        <taxon>Spermatophyta</taxon>
        <taxon>Magnoliopsida</taxon>
        <taxon>eudicotyledons</taxon>
        <taxon>Gunneridae</taxon>
        <taxon>Pentapetalae</taxon>
        <taxon>asterids</taxon>
        <taxon>Ericales</taxon>
        <taxon>Actinidiaceae</taxon>
        <taxon>Actinidia</taxon>
    </lineage>
</organism>
<dbReference type="InterPro" id="IPR036758">
    <property type="entry name" value="At5g01610-like"/>
</dbReference>
<dbReference type="EMBL" id="BJWL01000023">
    <property type="protein sequence ID" value="GFZ13359.1"/>
    <property type="molecule type" value="Genomic_DNA"/>
</dbReference>
<dbReference type="Gene3D" id="2.30.240.10">
    <property type="entry name" value="At5g01610-like"/>
    <property type="match status" value="1"/>
</dbReference>
<evidence type="ECO:0000256" key="1">
    <source>
        <dbReference type="SAM" id="SignalP"/>
    </source>
</evidence>
<dbReference type="Proteomes" id="UP000585474">
    <property type="component" value="Unassembled WGS sequence"/>
</dbReference>
<keyword evidence="3" id="KW-1185">Reference proteome</keyword>
<dbReference type="AlphaFoldDB" id="A0A7J0GRE7"/>
<dbReference type="SUPFAM" id="SSF141562">
    <property type="entry name" value="At5g01610-like"/>
    <property type="match status" value="1"/>
</dbReference>
<dbReference type="PANTHER" id="PTHR31676">
    <property type="entry name" value="T31J12.3 PROTEIN-RELATED"/>
    <property type="match status" value="1"/>
</dbReference>
<keyword evidence="2" id="KW-0472">Membrane</keyword>
<name>A0A7J0GRE7_9ERIC</name>
<dbReference type="InterPro" id="IPR007493">
    <property type="entry name" value="DUF538"/>
</dbReference>
<dbReference type="PANTHER" id="PTHR31676:SF110">
    <property type="entry name" value="TRANSMEMBRANE PROTEIN"/>
    <property type="match status" value="1"/>
</dbReference>
<comment type="caution">
    <text evidence="2">The sequence shown here is derived from an EMBL/GenBank/DDBJ whole genome shotgun (WGS) entry which is preliminary data.</text>
</comment>
<dbReference type="FunFam" id="2.30.240.10:FF:000002">
    <property type="entry name" value="Uncharacterized protein At3g07460"/>
    <property type="match status" value="1"/>
</dbReference>
<keyword evidence="1" id="KW-0732">Signal</keyword>
<sequence length="148" mass="16516">MLPQFLLLSAISFLTSAATAAESFTIYEVLRSHGLPTGLIPTGVNDFKYDQSGQFEFHLDRECNVKFDSELHYDRNVSGNLFYGQIAELSGISAQDLFLWFPVKEIRVDVPSSGLIYFDVGVVSKQFSLSLLFDAARLCAVRCSPVMF</sequence>
<dbReference type="Pfam" id="PF04398">
    <property type="entry name" value="DUF538"/>
    <property type="match status" value="1"/>
</dbReference>
<reference evidence="2 3" key="1">
    <citation type="submission" date="2019-07" db="EMBL/GenBank/DDBJ databases">
        <title>De Novo Assembly of kiwifruit Actinidia rufa.</title>
        <authorList>
            <person name="Sugita-Konishi S."/>
            <person name="Sato K."/>
            <person name="Mori E."/>
            <person name="Abe Y."/>
            <person name="Kisaki G."/>
            <person name="Hamano K."/>
            <person name="Suezawa K."/>
            <person name="Otani M."/>
            <person name="Fukuda T."/>
            <person name="Manabe T."/>
            <person name="Gomi K."/>
            <person name="Tabuchi M."/>
            <person name="Akimitsu K."/>
            <person name="Kataoka I."/>
        </authorList>
    </citation>
    <scope>NUCLEOTIDE SEQUENCE [LARGE SCALE GENOMIC DNA]</scope>
    <source>
        <strain evidence="3">cv. Fuchu</strain>
    </source>
</reference>
<gene>
    <name evidence="2" type="ORF">Acr_23g0017440</name>
</gene>